<evidence type="ECO:0000256" key="7">
    <source>
        <dbReference type="RuleBase" id="RU003707"/>
    </source>
</evidence>
<feature type="domain" description="3-hydroxyacyl-CoA dehydrogenase NAD binding" evidence="8">
    <location>
        <begin position="346"/>
        <end position="450"/>
    </location>
</feature>
<dbReference type="GO" id="GO:0006631">
    <property type="term" value="P:fatty acid metabolic process"/>
    <property type="evidence" value="ECO:0007669"/>
    <property type="project" value="InterPro"/>
</dbReference>
<dbReference type="GO" id="GO:0004300">
    <property type="term" value="F:enoyl-CoA hydratase activity"/>
    <property type="evidence" value="ECO:0007669"/>
    <property type="project" value="UniProtKB-EC"/>
</dbReference>
<keyword evidence="5" id="KW-0511">Multifunctional enzyme</keyword>
<name>A0A5E4SF50_9BURK</name>
<reference evidence="9 10" key="1">
    <citation type="submission" date="2019-08" db="EMBL/GenBank/DDBJ databases">
        <authorList>
            <person name="Peeters C."/>
        </authorList>
    </citation>
    <scope>NUCLEOTIDE SEQUENCE [LARGE SCALE GENOMIC DNA]</scope>
    <source>
        <strain evidence="9 10">LMG 31114</strain>
    </source>
</reference>
<comment type="catalytic activity">
    <reaction evidence="6">
        <text>a (3S)-3-hydroxyacyl-CoA + NAD(+) = a 3-oxoacyl-CoA + NADH + H(+)</text>
        <dbReference type="Rhea" id="RHEA:22432"/>
        <dbReference type="ChEBI" id="CHEBI:15378"/>
        <dbReference type="ChEBI" id="CHEBI:57318"/>
        <dbReference type="ChEBI" id="CHEBI:57540"/>
        <dbReference type="ChEBI" id="CHEBI:57945"/>
        <dbReference type="ChEBI" id="CHEBI:90726"/>
        <dbReference type="EC" id="1.1.1.35"/>
    </reaction>
</comment>
<gene>
    <name evidence="9" type="ORF">PPN31114_00757</name>
</gene>
<dbReference type="Gene3D" id="3.40.50.720">
    <property type="entry name" value="NAD(P)-binding Rossmann-like Domain"/>
    <property type="match status" value="1"/>
</dbReference>
<dbReference type="EMBL" id="CABPSK010000001">
    <property type="protein sequence ID" value="VVD73925.1"/>
    <property type="molecule type" value="Genomic_DNA"/>
</dbReference>
<dbReference type="Gene3D" id="1.10.1040.10">
    <property type="entry name" value="N-(1-d-carboxylethyl)-l-norvaline Dehydrogenase, domain 2"/>
    <property type="match status" value="1"/>
</dbReference>
<evidence type="ECO:0000256" key="4">
    <source>
        <dbReference type="ARBA" id="ARBA00023239"/>
    </source>
</evidence>
<dbReference type="OrthoDB" id="5287258at2"/>
<protein>
    <recommendedName>
        <fullName evidence="2">enoyl-CoA hydratase</fullName>
        <ecNumber evidence="2">4.2.1.17</ecNumber>
    </recommendedName>
</protein>
<dbReference type="InterPro" id="IPR036291">
    <property type="entry name" value="NAD(P)-bd_dom_sf"/>
</dbReference>
<evidence type="ECO:0000313" key="9">
    <source>
        <dbReference type="EMBL" id="VVD73925.1"/>
    </source>
</evidence>
<dbReference type="PANTHER" id="PTHR23309">
    <property type="entry name" value="3-HYDROXYACYL-COA DEHYROGENASE"/>
    <property type="match status" value="1"/>
</dbReference>
<dbReference type="SUPFAM" id="SSF51735">
    <property type="entry name" value="NAD(P)-binding Rossmann-fold domains"/>
    <property type="match status" value="1"/>
</dbReference>
<dbReference type="PROSITE" id="PS00166">
    <property type="entry name" value="ENOYL_COA_HYDRATASE"/>
    <property type="match status" value="1"/>
</dbReference>
<organism evidence="9 10">
    <name type="scientific">Pandoraea pneumonica</name>
    <dbReference type="NCBI Taxonomy" id="2508299"/>
    <lineage>
        <taxon>Bacteria</taxon>
        <taxon>Pseudomonadati</taxon>
        <taxon>Pseudomonadota</taxon>
        <taxon>Betaproteobacteria</taxon>
        <taxon>Burkholderiales</taxon>
        <taxon>Burkholderiaceae</taxon>
        <taxon>Pandoraea</taxon>
    </lineage>
</organism>
<proteinExistence type="inferred from homology"/>
<dbReference type="InterPro" id="IPR001753">
    <property type="entry name" value="Enoyl-CoA_hydra/iso"/>
</dbReference>
<dbReference type="Gene3D" id="3.90.226.10">
    <property type="entry name" value="2-enoyl-CoA Hydratase, Chain A, domain 1"/>
    <property type="match status" value="1"/>
</dbReference>
<evidence type="ECO:0000259" key="8">
    <source>
        <dbReference type="Pfam" id="PF02737"/>
    </source>
</evidence>
<dbReference type="InterPro" id="IPR013328">
    <property type="entry name" value="6PGD_dom2"/>
</dbReference>
<evidence type="ECO:0000256" key="2">
    <source>
        <dbReference type="ARBA" id="ARBA00012076"/>
    </source>
</evidence>
<dbReference type="GO" id="GO:0016853">
    <property type="term" value="F:isomerase activity"/>
    <property type="evidence" value="ECO:0007669"/>
    <property type="project" value="UniProtKB-KW"/>
</dbReference>
<dbReference type="InterPro" id="IPR006176">
    <property type="entry name" value="3-OHacyl-CoA_DH_NAD-bd"/>
</dbReference>
<dbReference type="EC" id="4.2.1.17" evidence="2"/>
<dbReference type="Pfam" id="PF00378">
    <property type="entry name" value="ECH_1"/>
    <property type="match status" value="1"/>
</dbReference>
<dbReference type="Pfam" id="PF02737">
    <property type="entry name" value="3HCDH_N"/>
    <property type="match status" value="1"/>
</dbReference>
<dbReference type="InterPro" id="IPR029045">
    <property type="entry name" value="ClpP/crotonase-like_dom_sf"/>
</dbReference>
<dbReference type="Proteomes" id="UP000366945">
    <property type="component" value="Unassembled WGS sequence"/>
</dbReference>
<dbReference type="GeneID" id="300402816"/>
<comment type="similarity">
    <text evidence="1">In the N-terminal section; belongs to the enoyl-CoA hydratase/isomerase family.</text>
</comment>
<evidence type="ECO:0000256" key="5">
    <source>
        <dbReference type="ARBA" id="ARBA00023268"/>
    </source>
</evidence>
<keyword evidence="4" id="KW-0456">Lyase</keyword>
<evidence type="ECO:0000313" key="10">
    <source>
        <dbReference type="Proteomes" id="UP000366945"/>
    </source>
</evidence>
<dbReference type="GO" id="GO:0003857">
    <property type="term" value="F:(3S)-3-hydroxyacyl-CoA dehydrogenase (NAD+) activity"/>
    <property type="evidence" value="ECO:0007669"/>
    <property type="project" value="UniProtKB-EC"/>
</dbReference>
<keyword evidence="10" id="KW-1185">Reference proteome</keyword>
<keyword evidence="3" id="KW-0413">Isomerase</keyword>
<dbReference type="GO" id="GO:0070403">
    <property type="term" value="F:NAD+ binding"/>
    <property type="evidence" value="ECO:0007669"/>
    <property type="project" value="InterPro"/>
</dbReference>
<evidence type="ECO:0000256" key="1">
    <source>
        <dbReference type="ARBA" id="ARBA00008750"/>
    </source>
</evidence>
<evidence type="ECO:0000256" key="6">
    <source>
        <dbReference type="ARBA" id="ARBA00049556"/>
    </source>
</evidence>
<sequence length="540" mass="56586">MSDGNQRQGRTLAPATALAPVTTEKRGRVAVFHVAHPPVNAFSHGVRAGLMAALQAALADSHVDVMVIACGGRTFIAGADIREFGRPMLPPLAGDVIESIAASPKPVVAALHGTALGGGFELAMACQFRVAAVTTRIGLPEVKLGILPGSGGTQRLPRLIGVPAALRMIVTGEPIDANRAFELGAVDAVVEGHLIDDAVRFAEQVVARGTPPKLQNDAPVACTDPEVFEKAEADVRRERPGVEAPLACIRAVRFACEMPLADGLRAEYALCMTLMNSAQSRALRHIFAAERQAMKIDGLPSDPASWPVRQIASVGIVGEGTTANATAAAIIKAGVPVILLGRNDAITALHDCDLVIESIEDELEQTQALFRRFDAICKPGAMLVSGTSSLNIERLADATARPANVAGLHVVTPAKGRRLVEVIRTSATDKAVVATLMQFAKRLGKAPIVSRAGDGSIATRMLAAATNAEISARASSPYREVSDEDIQSRCLLAIVNEGKRLLDEGTAVRASDIDVAAVYGLGFPAHLGGPMYHADTLKQG</sequence>
<comment type="similarity">
    <text evidence="7">Belongs to the enoyl-CoA hydratase/isomerase family.</text>
</comment>
<dbReference type="AlphaFoldDB" id="A0A5E4SF50"/>
<dbReference type="RefSeq" id="WP_150678128.1">
    <property type="nucleotide sequence ID" value="NZ_CABPSK010000001.1"/>
</dbReference>
<dbReference type="SUPFAM" id="SSF52096">
    <property type="entry name" value="ClpP/crotonase"/>
    <property type="match status" value="1"/>
</dbReference>
<dbReference type="SUPFAM" id="SSF48179">
    <property type="entry name" value="6-phosphogluconate dehydrogenase C-terminal domain-like"/>
    <property type="match status" value="1"/>
</dbReference>
<accession>A0A5E4SF50</accession>
<dbReference type="InterPro" id="IPR008927">
    <property type="entry name" value="6-PGluconate_DH-like_C_sf"/>
</dbReference>
<evidence type="ECO:0000256" key="3">
    <source>
        <dbReference type="ARBA" id="ARBA00023235"/>
    </source>
</evidence>
<dbReference type="CDD" id="cd06558">
    <property type="entry name" value="crotonase-like"/>
    <property type="match status" value="1"/>
</dbReference>
<dbReference type="InterPro" id="IPR018376">
    <property type="entry name" value="Enoyl-CoA_hyd/isom_CS"/>
</dbReference>